<feature type="compositionally biased region" description="Pro residues" evidence="1">
    <location>
        <begin position="312"/>
        <end position="325"/>
    </location>
</feature>
<evidence type="ECO:0000256" key="1">
    <source>
        <dbReference type="SAM" id="MobiDB-lite"/>
    </source>
</evidence>
<keyword evidence="3" id="KW-1185">Reference proteome</keyword>
<organism evidence="2 3">
    <name type="scientific">Acaulospora morrowiae</name>
    <dbReference type="NCBI Taxonomy" id="94023"/>
    <lineage>
        <taxon>Eukaryota</taxon>
        <taxon>Fungi</taxon>
        <taxon>Fungi incertae sedis</taxon>
        <taxon>Mucoromycota</taxon>
        <taxon>Glomeromycotina</taxon>
        <taxon>Glomeromycetes</taxon>
        <taxon>Diversisporales</taxon>
        <taxon>Acaulosporaceae</taxon>
        <taxon>Acaulospora</taxon>
    </lineage>
</organism>
<gene>
    <name evidence="2" type="ORF">AMORRO_LOCUS249</name>
</gene>
<dbReference type="PANTHER" id="PTHR10378">
    <property type="entry name" value="LIM DOMAIN-BINDING PROTEIN"/>
    <property type="match status" value="1"/>
</dbReference>
<evidence type="ECO:0000313" key="2">
    <source>
        <dbReference type="EMBL" id="CAG8440584.1"/>
    </source>
</evidence>
<name>A0A9N8YN47_9GLOM</name>
<dbReference type="EMBL" id="CAJVPV010000059">
    <property type="protein sequence ID" value="CAG8440584.1"/>
    <property type="molecule type" value="Genomic_DNA"/>
</dbReference>
<feature type="region of interest" description="Disordered" evidence="1">
    <location>
        <begin position="304"/>
        <end position="406"/>
    </location>
</feature>
<evidence type="ECO:0000313" key="3">
    <source>
        <dbReference type="Proteomes" id="UP000789342"/>
    </source>
</evidence>
<feature type="compositionally biased region" description="Polar residues" evidence="1">
    <location>
        <begin position="333"/>
        <end position="376"/>
    </location>
</feature>
<feature type="compositionally biased region" description="Basic residues" evidence="1">
    <location>
        <begin position="388"/>
        <end position="400"/>
    </location>
</feature>
<dbReference type="Pfam" id="PF01803">
    <property type="entry name" value="LIM_bind"/>
    <property type="match status" value="1"/>
</dbReference>
<reference evidence="2" key="1">
    <citation type="submission" date="2021-06" db="EMBL/GenBank/DDBJ databases">
        <authorList>
            <person name="Kallberg Y."/>
            <person name="Tangrot J."/>
            <person name="Rosling A."/>
        </authorList>
    </citation>
    <scope>NUCLEOTIDE SEQUENCE</scope>
    <source>
        <strain evidence="2">CL551</strain>
    </source>
</reference>
<proteinExistence type="predicted"/>
<sequence>MSNLNPAAYANGVNLTNGIVGVPNPARGLTQMHLAMGQVQVPPAYMNLGFPTMVQNMTNINNSRLPPQVQLALAQNQSPPISRPMMQGYFILQLQFLSEHLMSEKTADKKNITYWNRIIEEFFSEDGKMKYELWNQTNNQKRTFDIPCPIIPRFFHVNFESGVISIQLTIGNLRENIVMVQMQPQPQTAAIVEGKTSIIYKYEDGSMVVATGKLKVRFNMARKIESFEFSTDKHTEYVPRHSHIPNESPIGEYGIPVKTLRSLEVAEGVVSLNELISLAISSNKGPLEVLAAVANQDQQTQTMINQSNHNTPPTPGPSPPEPPAKTPKEKTENIASDNTQTSTSNDFTDSSPSTSNANLKLESTTKSASESPSLTNKRPIAPNEPPKIKRTRTKPSPRKNSRTETG</sequence>
<comment type="caution">
    <text evidence="2">The sequence shown here is derived from an EMBL/GenBank/DDBJ whole genome shotgun (WGS) entry which is preliminary data.</text>
</comment>
<dbReference type="OrthoDB" id="774557at2759"/>
<dbReference type="InterPro" id="IPR029005">
    <property type="entry name" value="LIM-bd/SEUSS"/>
</dbReference>
<dbReference type="Proteomes" id="UP000789342">
    <property type="component" value="Unassembled WGS sequence"/>
</dbReference>
<accession>A0A9N8YN47</accession>
<protein>
    <submittedName>
        <fullName evidence="2">14084_t:CDS:1</fullName>
    </submittedName>
</protein>
<dbReference type="AlphaFoldDB" id="A0A9N8YN47"/>